<keyword evidence="4" id="KW-0479">Metal-binding</keyword>
<dbReference type="NCBIfam" id="TIGR02727">
    <property type="entry name" value="MTHFS_bact"/>
    <property type="match status" value="1"/>
</dbReference>
<dbReference type="Proteomes" id="UP001242480">
    <property type="component" value="Unassembled WGS sequence"/>
</dbReference>
<dbReference type="PIRSF" id="PIRSF006806">
    <property type="entry name" value="FTHF_cligase"/>
    <property type="match status" value="1"/>
</dbReference>
<evidence type="ECO:0000256" key="4">
    <source>
        <dbReference type="RuleBase" id="RU361279"/>
    </source>
</evidence>
<dbReference type="EMBL" id="JAUSVX010000010">
    <property type="protein sequence ID" value="MDQ0472033.1"/>
    <property type="molecule type" value="Genomic_DNA"/>
</dbReference>
<keyword evidence="3 4" id="KW-0067">ATP-binding</keyword>
<keyword evidence="2 4" id="KW-0547">Nucleotide-binding</keyword>
<proteinExistence type="inferred from homology"/>
<organism evidence="5 6">
    <name type="scientific">Labrys wisconsinensis</name>
    <dbReference type="NCBI Taxonomy" id="425677"/>
    <lineage>
        <taxon>Bacteria</taxon>
        <taxon>Pseudomonadati</taxon>
        <taxon>Pseudomonadota</taxon>
        <taxon>Alphaproteobacteria</taxon>
        <taxon>Hyphomicrobiales</taxon>
        <taxon>Xanthobacteraceae</taxon>
        <taxon>Labrys</taxon>
    </lineage>
</organism>
<keyword evidence="4" id="KW-0460">Magnesium</keyword>
<evidence type="ECO:0000313" key="5">
    <source>
        <dbReference type="EMBL" id="MDQ0472033.1"/>
    </source>
</evidence>
<name>A0ABU0JF41_9HYPH</name>
<keyword evidence="6" id="KW-1185">Reference proteome</keyword>
<dbReference type="Pfam" id="PF01812">
    <property type="entry name" value="5-FTHF_cyc-lig"/>
    <property type="match status" value="1"/>
</dbReference>
<dbReference type="GO" id="GO:0030272">
    <property type="term" value="F:5-formyltetrahydrofolate cyclo-ligase activity"/>
    <property type="evidence" value="ECO:0007669"/>
    <property type="project" value="UniProtKB-EC"/>
</dbReference>
<dbReference type="RefSeq" id="WP_307278152.1">
    <property type="nucleotide sequence ID" value="NZ_JAUSVX010000010.1"/>
</dbReference>
<dbReference type="PANTHER" id="PTHR23407">
    <property type="entry name" value="ATPASE INHIBITOR/5-FORMYLTETRAHYDROFOLATE CYCLO-LIGASE"/>
    <property type="match status" value="1"/>
</dbReference>
<dbReference type="InterPro" id="IPR024185">
    <property type="entry name" value="FTHF_cligase-like_sf"/>
</dbReference>
<keyword evidence="5" id="KW-0436">Ligase</keyword>
<protein>
    <recommendedName>
        <fullName evidence="4">5-formyltetrahydrofolate cyclo-ligase</fullName>
        <ecNumber evidence="4">6.3.3.2</ecNumber>
    </recommendedName>
</protein>
<comment type="catalytic activity">
    <reaction evidence="4">
        <text>(6S)-5-formyl-5,6,7,8-tetrahydrofolate + ATP = (6R)-5,10-methenyltetrahydrofolate + ADP + phosphate</text>
        <dbReference type="Rhea" id="RHEA:10488"/>
        <dbReference type="ChEBI" id="CHEBI:30616"/>
        <dbReference type="ChEBI" id="CHEBI:43474"/>
        <dbReference type="ChEBI" id="CHEBI:57455"/>
        <dbReference type="ChEBI" id="CHEBI:57457"/>
        <dbReference type="ChEBI" id="CHEBI:456216"/>
        <dbReference type="EC" id="6.3.3.2"/>
    </reaction>
</comment>
<accession>A0ABU0JF41</accession>
<comment type="caution">
    <text evidence="5">The sequence shown here is derived from an EMBL/GenBank/DDBJ whole genome shotgun (WGS) entry which is preliminary data.</text>
</comment>
<reference evidence="5 6" key="1">
    <citation type="submission" date="2023-07" db="EMBL/GenBank/DDBJ databases">
        <title>Genomic Encyclopedia of Type Strains, Phase IV (KMG-IV): sequencing the most valuable type-strain genomes for metagenomic binning, comparative biology and taxonomic classification.</title>
        <authorList>
            <person name="Goeker M."/>
        </authorList>
    </citation>
    <scope>NUCLEOTIDE SEQUENCE [LARGE SCALE GENOMIC DNA]</scope>
    <source>
        <strain evidence="5 6">DSM 19619</strain>
    </source>
</reference>
<dbReference type="PANTHER" id="PTHR23407:SF1">
    <property type="entry name" value="5-FORMYLTETRAHYDROFOLATE CYCLO-LIGASE"/>
    <property type="match status" value="1"/>
</dbReference>
<comment type="cofactor">
    <cofactor evidence="4">
        <name>Mg(2+)</name>
        <dbReference type="ChEBI" id="CHEBI:18420"/>
    </cofactor>
</comment>
<evidence type="ECO:0000256" key="3">
    <source>
        <dbReference type="ARBA" id="ARBA00022840"/>
    </source>
</evidence>
<dbReference type="SUPFAM" id="SSF100950">
    <property type="entry name" value="NagB/RpiA/CoA transferase-like"/>
    <property type="match status" value="1"/>
</dbReference>
<gene>
    <name evidence="5" type="ORF">QO011_005060</name>
</gene>
<dbReference type="Gene3D" id="3.40.50.10420">
    <property type="entry name" value="NagB/RpiA/CoA transferase-like"/>
    <property type="match status" value="1"/>
</dbReference>
<dbReference type="InterPro" id="IPR037171">
    <property type="entry name" value="NagB/RpiA_transferase-like"/>
</dbReference>
<dbReference type="InterPro" id="IPR002698">
    <property type="entry name" value="FTHF_cligase"/>
</dbReference>
<evidence type="ECO:0000256" key="2">
    <source>
        <dbReference type="ARBA" id="ARBA00022741"/>
    </source>
</evidence>
<dbReference type="EC" id="6.3.3.2" evidence="4"/>
<evidence type="ECO:0000256" key="1">
    <source>
        <dbReference type="ARBA" id="ARBA00010638"/>
    </source>
</evidence>
<sequence length="193" mass="20765">MPSTEIKIALRNQAIAKRAAVKGEERHRATEAIAERALARLTATQGVVGLYSAIRDELHPGGLIERLAAAGRAIGLPCTPKFGQPLVFRAWKPGDPLVKGHMNIPEPPAEAPEVFPQVLVAPPVGFDRRCYRIGYGAGFYDRTIPKLRAMHPVVALGVAFACQELEGVPAEPHDVPLDAIATEREWILAGATA</sequence>
<comment type="similarity">
    <text evidence="1 4">Belongs to the 5-formyltetrahydrofolate cyclo-ligase family.</text>
</comment>
<evidence type="ECO:0000313" key="6">
    <source>
        <dbReference type="Proteomes" id="UP001242480"/>
    </source>
</evidence>